<name>A0ABW2LB27_9BACT</name>
<dbReference type="RefSeq" id="WP_379714639.1">
    <property type="nucleotide sequence ID" value="NZ_JBHTBS010000010.1"/>
</dbReference>
<keyword evidence="3" id="KW-1185">Reference proteome</keyword>
<feature type="compositionally biased region" description="Acidic residues" evidence="1">
    <location>
        <begin position="155"/>
        <end position="165"/>
    </location>
</feature>
<protein>
    <submittedName>
        <fullName evidence="2">Uncharacterized protein</fullName>
    </submittedName>
</protein>
<sequence length="515" mass="57866">MIRLSLLLATTLPLLADDQVKPDLLRLTNGELEGHFAGLDANGVLRWEREDGIAPMEFKTDKVRQIVLRGGHPIDAGKDAAHIELVNGDRIPARVVSLENDSLTIGTPMAGRIELPRDAVVRVAPNPFGGRLIYAGPFSEEGWEIYRPADDFPELEENEDEDEDAEPAKERKPSWNHRGSKWYFSGGRDALRSPIGMPDEAILRFELEWRNRPSIAIAFHADFQPPVYPPADEDEKLSEEEQQKLQKQRDDRRRSSQHLADYFGNAYVLTLRSSYAQLQQCGFNEDGEPFLDQIRSSTTNFRFDDTGIAVFELRCNRKKGSVSLFVNDEFSMQWDLNPGIDWDDDEEPTTKGYGGLGDGIGFQTLGSDTPVRISDIIVAEWNGMPDSARSLKSEAFDVVLLTNGTDRFSGKIKTIIDGKLTLENRYAPLEIPLEEIAEIHLAENSQREIEDSSDRRTRVHFQPIGRISGVPGVTSNTTMSLNSPLLQKLNLDLTSAVVLEFQSGSSFLNYWDEEL</sequence>
<gene>
    <name evidence="2" type="ORF">ACFQY0_16510</name>
</gene>
<proteinExistence type="predicted"/>
<feature type="compositionally biased region" description="Basic and acidic residues" evidence="1">
    <location>
        <begin position="239"/>
        <end position="254"/>
    </location>
</feature>
<evidence type="ECO:0000313" key="3">
    <source>
        <dbReference type="Proteomes" id="UP001596472"/>
    </source>
</evidence>
<dbReference type="EMBL" id="JBHTBS010000010">
    <property type="protein sequence ID" value="MFC7338800.1"/>
    <property type="molecule type" value="Genomic_DNA"/>
</dbReference>
<feature type="region of interest" description="Disordered" evidence="1">
    <location>
        <begin position="226"/>
        <end position="256"/>
    </location>
</feature>
<evidence type="ECO:0000313" key="2">
    <source>
        <dbReference type="EMBL" id="MFC7338800.1"/>
    </source>
</evidence>
<organism evidence="2 3">
    <name type="scientific">Haloferula chungangensis</name>
    <dbReference type="NCBI Taxonomy" id="1048331"/>
    <lineage>
        <taxon>Bacteria</taxon>
        <taxon>Pseudomonadati</taxon>
        <taxon>Verrucomicrobiota</taxon>
        <taxon>Verrucomicrobiia</taxon>
        <taxon>Verrucomicrobiales</taxon>
        <taxon>Verrucomicrobiaceae</taxon>
        <taxon>Haloferula</taxon>
    </lineage>
</organism>
<evidence type="ECO:0000256" key="1">
    <source>
        <dbReference type="SAM" id="MobiDB-lite"/>
    </source>
</evidence>
<dbReference type="Proteomes" id="UP001596472">
    <property type="component" value="Unassembled WGS sequence"/>
</dbReference>
<accession>A0ABW2LB27</accession>
<feature type="region of interest" description="Disordered" evidence="1">
    <location>
        <begin position="155"/>
        <end position="176"/>
    </location>
</feature>
<reference evidence="3" key="1">
    <citation type="journal article" date="2019" name="Int. J. Syst. Evol. Microbiol.">
        <title>The Global Catalogue of Microorganisms (GCM) 10K type strain sequencing project: providing services to taxonomists for standard genome sequencing and annotation.</title>
        <authorList>
            <consortium name="The Broad Institute Genomics Platform"/>
            <consortium name="The Broad Institute Genome Sequencing Center for Infectious Disease"/>
            <person name="Wu L."/>
            <person name="Ma J."/>
        </authorList>
    </citation>
    <scope>NUCLEOTIDE SEQUENCE [LARGE SCALE GENOMIC DNA]</scope>
    <source>
        <strain evidence="3">CGMCC 4.1467</strain>
    </source>
</reference>
<comment type="caution">
    <text evidence="2">The sequence shown here is derived from an EMBL/GenBank/DDBJ whole genome shotgun (WGS) entry which is preliminary data.</text>
</comment>